<keyword evidence="4" id="KW-1185">Reference proteome</keyword>
<sequence length="172" mass="17686">MCLMVVALSMTVAAGPAPTGCPQERCFQAVNECNEKYGACWDECSLPPMGAPTFTRPICSATSAVSGIIPTPSDNATMPMVAPSPTTTGTAAFCSPASICVDAMTMCGDQTILYGACYDICTSTTLTPPPCTRAPAITTSPQGTATSTSKKPKKTRGPCTVAKSWLCAPAGW</sequence>
<evidence type="ECO:0000313" key="3">
    <source>
        <dbReference type="EMBL" id="KAF2793105.1"/>
    </source>
</evidence>
<evidence type="ECO:0000256" key="2">
    <source>
        <dbReference type="SAM" id="SignalP"/>
    </source>
</evidence>
<feature type="region of interest" description="Disordered" evidence="1">
    <location>
        <begin position="133"/>
        <end position="157"/>
    </location>
</feature>
<gene>
    <name evidence="3" type="ORF">K505DRAFT_338111</name>
</gene>
<name>A0A6A6XB13_9PLEO</name>
<evidence type="ECO:0000313" key="4">
    <source>
        <dbReference type="Proteomes" id="UP000799757"/>
    </source>
</evidence>
<reference evidence="3" key="1">
    <citation type="journal article" date="2020" name="Stud. Mycol.">
        <title>101 Dothideomycetes genomes: a test case for predicting lifestyles and emergence of pathogens.</title>
        <authorList>
            <person name="Haridas S."/>
            <person name="Albert R."/>
            <person name="Binder M."/>
            <person name="Bloem J."/>
            <person name="Labutti K."/>
            <person name="Salamov A."/>
            <person name="Andreopoulos B."/>
            <person name="Baker S."/>
            <person name="Barry K."/>
            <person name="Bills G."/>
            <person name="Bluhm B."/>
            <person name="Cannon C."/>
            <person name="Castanera R."/>
            <person name="Culley D."/>
            <person name="Daum C."/>
            <person name="Ezra D."/>
            <person name="Gonzalez J."/>
            <person name="Henrissat B."/>
            <person name="Kuo A."/>
            <person name="Liang C."/>
            <person name="Lipzen A."/>
            <person name="Lutzoni F."/>
            <person name="Magnuson J."/>
            <person name="Mondo S."/>
            <person name="Nolan M."/>
            <person name="Ohm R."/>
            <person name="Pangilinan J."/>
            <person name="Park H.-J."/>
            <person name="Ramirez L."/>
            <person name="Alfaro M."/>
            <person name="Sun H."/>
            <person name="Tritt A."/>
            <person name="Yoshinaga Y."/>
            <person name="Zwiers L.-H."/>
            <person name="Turgeon B."/>
            <person name="Goodwin S."/>
            <person name="Spatafora J."/>
            <person name="Crous P."/>
            <person name="Grigoriev I."/>
        </authorList>
    </citation>
    <scope>NUCLEOTIDE SEQUENCE</scope>
    <source>
        <strain evidence="3">CBS 109.77</strain>
    </source>
</reference>
<feature type="chain" id="PRO_5025463193" evidence="2">
    <location>
        <begin position="17"/>
        <end position="172"/>
    </location>
</feature>
<accession>A0A6A6XB13</accession>
<feature type="signal peptide" evidence="2">
    <location>
        <begin position="1"/>
        <end position="16"/>
    </location>
</feature>
<evidence type="ECO:0000256" key="1">
    <source>
        <dbReference type="SAM" id="MobiDB-lite"/>
    </source>
</evidence>
<organism evidence="3 4">
    <name type="scientific">Melanomma pulvis-pyrius CBS 109.77</name>
    <dbReference type="NCBI Taxonomy" id="1314802"/>
    <lineage>
        <taxon>Eukaryota</taxon>
        <taxon>Fungi</taxon>
        <taxon>Dikarya</taxon>
        <taxon>Ascomycota</taxon>
        <taxon>Pezizomycotina</taxon>
        <taxon>Dothideomycetes</taxon>
        <taxon>Pleosporomycetidae</taxon>
        <taxon>Pleosporales</taxon>
        <taxon>Melanommataceae</taxon>
        <taxon>Melanomma</taxon>
    </lineage>
</organism>
<dbReference type="Proteomes" id="UP000799757">
    <property type="component" value="Unassembled WGS sequence"/>
</dbReference>
<dbReference type="AlphaFoldDB" id="A0A6A6XB13"/>
<dbReference type="OrthoDB" id="3924764at2759"/>
<keyword evidence="2" id="KW-0732">Signal</keyword>
<proteinExistence type="predicted"/>
<protein>
    <submittedName>
        <fullName evidence="3">Uncharacterized protein</fullName>
    </submittedName>
</protein>
<dbReference type="EMBL" id="MU001942">
    <property type="protein sequence ID" value="KAF2793105.1"/>
    <property type="molecule type" value="Genomic_DNA"/>
</dbReference>